<dbReference type="RefSeq" id="WP_279447706.1">
    <property type="nucleotide sequence ID" value="NZ_CP122379.1"/>
</dbReference>
<dbReference type="Gene3D" id="3.90.1680.10">
    <property type="entry name" value="SOS response associated peptidase-like"/>
    <property type="match status" value="1"/>
</dbReference>
<dbReference type="Proteomes" id="UP001238523">
    <property type="component" value="Chromosome"/>
</dbReference>
<proteinExistence type="predicted"/>
<protein>
    <recommendedName>
        <fullName evidence="3">SOS response-associated peptidase</fullName>
    </recommendedName>
</protein>
<evidence type="ECO:0000313" key="1">
    <source>
        <dbReference type="EMBL" id="WGF91747.1"/>
    </source>
</evidence>
<evidence type="ECO:0008006" key="3">
    <source>
        <dbReference type="Google" id="ProtNLM"/>
    </source>
</evidence>
<keyword evidence="2" id="KW-1185">Reference proteome</keyword>
<dbReference type="EMBL" id="CP122379">
    <property type="protein sequence ID" value="WGF91747.1"/>
    <property type="molecule type" value="Genomic_DNA"/>
</dbReference>
<gene>
    <name evidence="1" type="ORF">QCQ61_11060</name>
</gene>
<dbReference type="SUPFAM" id="SSF143081">
    <property type="entry name" value="BB1717-like"/>
    <property type="match status" value="1"/>
</dbReference>
<organism evidence="1 2">
    <name type="scientific">Aequorivita marisscotiae</name>
    <dbReference type="NCBI Taxonomy" id="3040348"/>
    <lineage>
        <taxon>Bacteria</taxon>
        <taxon>Pseudomonadati</taxon>
        <taxon>Bacteroidota</taxon>
        <taxon>Flavobacteriia</taxon>
        <taxon>Flavobacteriales</taxon>
        <taxon>Flavobacteriaceae</taxon>
        <taxon>Aequorivita</taxon>
    </lineage>
</organism>
<dbReference type="InterPro" id="IPR036590">
    <property type="entry name" value="SRAP-like"/>
</dbReference>
<reference evidence="1 2" key="1">
    <citation type="submission" date="2023-04" db="EMBL/GenBank/DDBJ databases">
        <title>Taxonomic identification of the Arctic strain Aequorivita sp. nov. and transcriptomic analysis in response to temperature stress.</title>
        <authorList>
            <person name="Liu W."/>
            <person name="Cong B."/>
            <person name="Lin J."/>
        </authorList>
    </citation>
    <scope>NUCLEOTIDE SEQUENCE [LARGE SCALE GENOMIC DNA]</scope>
    <source>
        <strain evidence="1 2">Ant34-E75</strain>
    </source>
</reference>
<accession>A0ABY8KV69</accession>
<name>A0ABY8KV69_9FLAO</name>
<evidence type="ECO:0000313" key="2">
    <source>
        <dbReference type="Proteomes" id="UP001238523"/>
    </source>
</evidence>
<sequence>MNRNAWHYETEITGTNRTELSTNELMAEIHNNKKRMPIILKKENRNDWLKGEALEKFQFPYELDLKALAV</sequence>